<evidence type="ECO:0008006" key="3">
    <source>
        <dbReference type="Google" id="ProtNLM"/>
    </source>
</evidence>
<comment type="caution">
    <text evidence="1">The sequence shown here is derived from an EMBL/GenBank/DDBJ whole genome shotgun (WGS) entry which is preliminary data.</text>
</comment>
<evidence type="ECO:0000313" key="1">
    <source>
        <dbReference type="EMBL" id="KJE24673.1"/>
    </source>
</evidence>
<keyword evidence="2" id="KW-1185">Reference proteome</keyword>
<accession>A0A0D8BK81</accession>
<dbReference type="Pfam" id="PF11248">
    <property type="entry name" value="DUF3046"/>
    <property type="match status" value="1"/>
</dbReference>
<protein>
    <recommendedName>
        <fullName evidence="3">DUF3046 family protein</fullName>
    </recommendedName>
</protein>
<reference evidence="1 2" key="2">
    <citation type="journal article" date="2016" name="Genome Announc.">
        <title>Permanent Draft Genome Sequences for Two Variants of Frankia sp. Strain CpI1, the First Frankia Strain Isolated from Root Nodules of Comptonia peregrina.</title>
        <authorList>
            <person name="Oshone R."/>
            <person name="Hurst S.G.IV."/>
            <person name="Abebe-Akele F."/>
            <person name="Simpson S."/>
            <person name="Morris K."/>
            <person name="Thomas W.K."/>
            <person name="Tisa L.S."/>
        </authorList>
    </citation>
    <scope>NUCLEOTIDE SEQUENCE [LARGE SCALE GENOMIC DNA]</scope>
    <source>
        <strain evidence="2">CpI1-S</strain>
    </source>
</reference>
<sequence>MHTGEVRLTEFWAKMDTRFGSAYAESFARDHVLAGLGGATVEAALARGDDAKTVWRAVCDAFDVPARER</sequence>
<evidence type="ECO:0000313" key="2">
    <source>
        <dbReference type="Proteomes" id="UP000032545"/>
    </source>
</evidence>
<dbReference type="InterPro" id="IPR021408">
    <property type="entry name" value="DUF3046"/>
</dbReference>
<dbReference type="Proteomes" id="UP000032545">
    <property type="component" value="Unassembled WGS sequence"/>
</dbReference>
<dbReference type="PATRIC" id="fig|1502723.3.peg.4311"/>
<name>A0A0D8BK81_9ACTN</name>
<gene>
    <name evidence="1" type="ORF">FF36_01047</name>
</gene>
<organism evidence="1 2">
    <name type="scientific">Frankia torreyi</name>
    <dbReference type="NCBI Taxonomy" id="1856"/>
    <lineage>
        <taxon>Bacteria</taxon>
        <taxon>Bacillati</taxon>
        <taxon>Actinomycetota</taxon>
        <taxon>Actinomycetes</taxon>
        <taxon>Frankiales</taxon>
        <taxon>Frankiaceae</taxon>
        <taxon>Frankia</taxon>
    </lineage>
</organism>
<proteinExistence type="predicted"/>
<dbReference type="EMBL" id="JYFN01000005">
    <property type="protein sequence ID" value="KJE24673.1"/>
    <property type="molecule type" value="Genomic_DNA"/>
</dbReference>
<dbReference type="AlphaFoldDB" id="A0A0D8BK81"/>
<reference evidence="2" key="1">
    <citation type="submission" date="2015-02" db="EMBL/GenBank/DDBJ databases">
        <title>Draft Genome of Frankia sp. CpI1-S.</title>
        <authorList>
            <person name="Oshone R.T."/>
            <person name="Ngom M."/>
            <person name="Ghodhbane-Gtari F."/>
            <person name="Gtari M."/>
            <person name="Morris K."/>
            <person name="Thomas K."/>
            <person name="Sen A."/>
            <person name="Tisa L.S."/>
        </authorList>
    </citation>
    <scope>NUCLEOTIDE SEQUENCE [LARGE SCALE GENOMIC DNA]</scope>
    <source>
        <strain evidence="2">CpI1-S</strain>
    </source>
</reference>